<organism evidence="1">
    <name type="scientific">marine sediment metagenome</name>
    <dbReference type="NCBI Taxonomy" id="412755"/>
    <lineage>
        <taxon>unclassified sequences</taxon>
        <taxon>metagenomes</taxon>
        <taxon>ecological metagenomes</taxon>
    </lineage>
</organism>
<dbReference type="EMBL" id="BART01017764">
    <property type="protein sequence ID" value="GAG81689.1"/>
    <property type="molecule type" value="Genomic_DNA"/>
</dbReference>
<gene>
    <name evidence="1" type="ORF">S01H4_33705</name>
</gene>
<evidence type="ECO:0000313" key="1">
    <source>
        <dbReference type="EMBL" id="GAG81689.1"/>
    </source>
</evidence>
<protein>
    <submittedName>
        <fullName evidence="1">Uncharacterized protein</fullName>
    </submittedName>
</protein>
<reference evidence="1" key="1">
    <citation type="journal article" date="2014" name="Front. Microbiol.">
        <title>High frequency of phylogenetically diverse reductive dehalogenase-homologous genes in deep subseafloor sedimentary metagenomes.</title>
        <authorList>
            <person name="Kawai M."/>
            <person name="Futagami T."/>
            <person name="Toyoda A."/>
            <person name="Takaki Y."/>
            <person name="Nishi S."/>
            <person name="Hori S."/>
            <person name="Arai W."/>
            <person name="Tsubouchi T."/>
            <person name="Morono Y."/>
            <person name="Uchiyama I."/>
            <person name="Ito T."/>
            <person name="Fujiyama A."/>
            <person name="Inagaki F."/>
            <person name="Takami H."/>
        </authorList>
    </citation>
    <scope>NUCLEOTIDE SEQUENCE</scope>
    <source>
        <strain evidence="1">Expedition CK06-06</strain>
    </source>
</reference>
<name>X1AI30_9ZZZZ</name>
<comment type="caution">
    <text evidence="1">The sequence shown here is derived from an EMBL/GenBank/DDBJ whole genome shotgun (WGS) entry which is preliminary data.</text>
</comment>
<accession>X1AI30</accession>
<dbReference type="AlphaFoldDB" id="X1AI30"/>
<sequence>MKRRIQYKALDSKVLVVAKEGHAGDWAAYIGAVPGYSHDAEWREVASDGSKLPESVARILFPAFEDLVYRS</sequence>
<proteinExistence type="predicted"/>